<name>A0A9P1MTY6_9PELO</name>
<feature type="compositionally biased region" description="Low complexity" evidence="1">
    <location>
        <begin position="53"/>
        <end position="65"/>
    </location>
</feature>
<dbReference type="EMBL" id="CANHGI010000001">
    <property type="protein sequence ID" value="CAI5439580.1"/>
    <property type="molecule type" value="Genomic_DNA"/>
</dbReference>
<dbReference type="OrthoDB" id="10635591at2759"/>
<dbReference type="AlphaFoldDB" id="A0A9P1MTY6"/>
<dbReference type="Proteomes" id="UP001152747">
    <property type="component" value="Unassembled WGS sequence"/>
</dbReference>
<organism evidence="2 3">
    <name type="scientific">Caenorhabditis angaria</name>
    <dbReference type="NCBI Taxonomy" id="860376"/>
    <lineage>
        <taxon>Eukaryota</taxon>
        <taxon>Metazoa</taxon>
        <taxon>Ecdysozoa</taxon>
        <taxon>Nematoda</taxon>
        <taxon>Chromadorea</taxon>
        <taxon>Rhabditida</taxon>
        <taxon>Rhabditina</taxon>
        <taxon>Rhabditomorpha</taxon>
        <taxon>Rhabditoidea</taxon>
        <taxon>Rhabditidae</taxon>
        <taxon>Peloderinae</taxon>
        <taxon>Caenorhabditis</taxon>
    </lineage>
</organism>
<evidence type="ECO:0000313" key="3">
    <source>
        <dbReference type="Proteomes" id="UP001152747"/>
    </source>
</evidence>
<sequence length="147" mass="16379">MDRRYSSFDPFDDVLPSTSSSSPSGVFPLSRGILGGAPPMSPPKPNPKKRRSSSSASASTSTSNNFGFKTDSSPPPANNLFLIKSREKIQHHAPILEPVDELQQQQKRKVARSASEGKEANYAADLFWLKTNLTDHWSMKWFWQVDI</sequence>
<evidence type="ECO:0000256" key="1">
    <source>
        <dbReference type="SAM" id="MobiDB-lite"/>
    </source>
</evidence>
<comment type="caution">
    <text evidence="2">The sequence shown here is derived from an EMBL/GenBank/DDBJ whole genome shotgun (WGS) entry which is preliminary data.</text>
</comment>
<evidence type="ECO:0000313" key="2">
    <source>
        <dbReference type="EMBL" id="CAI5439580.1"/>
    </source>
</evidence>
<proteinExistence type="predicted"/>
<accession>A0A9P1MTY6</accession>
<keyword evidence="3" id="KW-1185">Reference proteome</keyword>
<feature type="region of interest" description="Disordered" evidence="1">
    <location>
        <begin position="1"/>
        <end position="79"/>
    </location>
</feature>
<reference evidence="2" key="1">
    <citation type="submission" date="2022-11" db="EMBL/GenBank/DDBJ databases">
        <authorList>
            <person name="Kikuchi T."/>
        </authorList>
    </citation>
    <scope>NUCLEOTIDE SEQUENCE</scope>
    <source>
        <strain evidence="2">PS1010</strain>
    </source>
</reference>
<gene>
    <name evidence="2" type="ORF">CAMP_LOCUS2217</name>
</gene>
<protein>
    <submittedName>
        <fullName evidence="2">Uncharacterized protein</fullName>
    </submittedName>
</protein>